<dbReference type="Pfam" id="PF05368">
    <property type="entry name" value="NmrA"/>
    <property type="match status" value="1"/>
</dbReference>
<gene>
    <name evidence="2" type="ORF">ACH49Z_27155</name>
</gene>
<dbReference type="Gene3D" id="3.90.25.10">
    <property type="entry name" value="UDP-galactose 4-epimerase, domain 1"/>
    <property type="match status" value="1"/>
</dbReference>
<name>A0ABW7W440_9NOCA</name>
<proteinExistence type="predicted"/>
<keyword evidence="3" id="KW-1185">Reference proteome</keyword>
<comment type="caution">
    <text evidence="2">The sequence shown here is derived from an EMBL/GenBank/DDBJ whole genome shotgun (WGS) entry which is preliminary data.</text>
</comment>
<evidence type="ECO:0000259" key="1">
    <source>
        <dbReference type="Pfam" id="PF05368"/>
    </source>
</evidence>
<sequence>MGSAIVVTGATGPVGQRVVAGLRDGGAAVRAVTRQATAAHAAEGIEFVSARAPFADLLDGARAVLINVTALGAGDPTADAGARLTELVTAARKHGVGHLVLLSSASAADPESPIGAGYRPLEDGLARFDGAVTILRSVLFMSNTAHWWSAGIQQARTASAPYADVAVTPIDDRDVAAVITGALLMEPTAAAGEHLVTGPELLTPREMVTTIADALDTDIAFDDLPPETVRGRLVGAGLPARAVDGLLRSFEYARQAPVAPSSAVRRFTGRPAGTYAQWIADHLAFFR</sequence>
<reference evidence="2 3" key="1">
    <citation type="submission" date="2024-10" db="EMBL/GenBank/DDBJ databases">
        <title>The Natural Products Discovery Center: Release of the First 8490 Sequenced Strains for Exploring Actinobacteria Biosynthetic Diversity.</title>
        <authorList>
            <person name="Kalkreuter E."/>
            <person name="Kautsar S.A."/>
            <person name="Yang D."/>
            <person name="Bader C.D."/>
            <person name="Teijaro C.N."/>
            <person name="Fluegel L."/>
            <person name="Davis C.M."/>
            <person name="Simpson J.R."/>
            <person name="Lauterbach L."/>
            <person name="Steele A.D."/>
            <person name="Gui C."/>
            <person name="Meng S."/>
            <person name="Li G."/>
            <person name="Viehrig K."/>
            <person name="Ye F."/>
            <person name="Su P."/>
            <person name="Kiefer A.F."/>
            <person name="Nichols A."/>
            <person name="Cepeda A.J."/>
            <person name="Yan W."/>
            <person name="Fan B."/>
            <person name="Jiang Y."/>
            <person name="Adhikari A."/>
            <person name="Zheng C.-J."/>
            <person name="Schuster L."/>
            <person name="Cowan T.M."/>
            <person name="Smanski M.J."/>
            <person name="Chevrette M.G."/>
            <person name="De Carvalho L.P.S."/>
            <person name="Shen B."/>
        </authorList>
    </citation>
    <scope>NUCLEOTIDE SEQUENCE [LARGE SCALE GENOMIC DNA]</scope>
    <source>
        <strain evidence="2 3">NPDC019377</strain>
    </source>
</reference>
<dbReference type="InterPro" id="IPR051604">
    <property type="entry name" value="Ergot_Alk_Oxidoreductase"/>
</dbReference>
<feature type="domain" description="NmrA-like" evidence="1">
    <location>
        <begin position="3"/>
        <end position="251"/>
    </location>
</feature>
<dbReference type="PANTHER" id="PTHR43162">
    <property type="match status" value="1"/>
</dbReference>
<protein>
    <submittedName>
        <fullName evidence="2">SDR family oxidoreductase</fullName>
    </submittedName>
</protein>
<dbReference type="Gene3D" id="3.40.50.720">
    <property type="entry name" value="NAD(P)-binding Rossmann-like Domain"/>
    <property type="match status" value="1"/>
</dbReference>
<dbReference type="PANTHER" id="PTHR43162:SF1">
    <property type="entry name" value="PRESTALK A DIFFERENTIATION PROTEIN A"/>
    <property type="match status" value="1"/>
</dbReference>
<evidence type="ECO:0000313" key="3">
    <source>
        <dbReference type="Proteomes" id="UP001611494"/>
    </source>
</evidence>
<dbReference type="RefSeq" id="WP_397065780.1">
    <property type="nucleotide sequence ID" value="NZ_JBIRYL010000014.1"/>
</dbReference>
<accession>A0ABW7W440</accession>
<dbReference type="EMBL" id="JBIRYL010000014">
    <property type="protein sequence ID" value="MFI2233533.1"/>
    <property type="molecule type" value="Genomic_DNA"/>
</dbReference>
<dbReference type="InterPro" id="IPR008030">
    <property type="entry name" value="NmrA-like"/>
</dbReference>
<dbReference type="SUPFAM" id="SSF51735">
    <property type="entry name" value="NAD(P)-binding Rossmann-fold domains"/>
    <property type="match status" value="1"/>
</dbReference>
<evidence type="ECO:0000313" key="2">
    <source>
        <dbReference type="EMBL" id="MFI2233533.1"/>
    </source>
</evidence>
<dbReference type="InterPro" id="IPR036291">
    <property type="entry name" value="NAD(P)-bd_dom_sf"/>
</dbReference>
<organism evidence="2 3">
    <name type="scientific">Nocardia testacea</name>
    <dbReference type="NCBI Taxonomy" id="248551"/>
    <lineage>
        <taxon>Bacteria</taxon>
        <taxon>Bacillati</taxon>
        <taxon>Actinomycetota</taxon>
        <taxon>Actinomycetes</taxon>
        <taxon>Mycobacteriales</taxon>
        <taxon>Nocardiaceae</taxon>
        <taxon>Nocardia</taxon>
    </lineage>
</organism>
<dbReference type="Proteomes" id="UP001611494">
    <property type="component" value="Unassembled WGS sequence"/>
</dbReference>